<name>A0ABQ3E5Z4_9HYPH</name>
<reference evidence="4" key="1">
    <citation type="journal article" date="2019" name="Int. J. Syst. Evol. Microbiol.">
        <title>The Global Catalogue of Microorganisms (GCM) 10K type strain sequencing project: providing services to taxonomists for standard genome sequencing and annotation.</title>
        <authorList>
            <consortium name="The Broad Institute Genomics Platform"/>
            <consortium name="The Broad Institute Genome Sequencing Center for Infectious Disease"/>
            <person name="Wu L."/>
            <person name="Ma J."/>
        </authorList>
    </citation>
    <scope>NUCLEOTIDE SEQUENCE [LARGE SCALE GENOMIC DNA]</scope>
    <source>
        <strain evidence="4">KCTC 12861</strain>
    </source>
</reference>
<dbReference type="RefSeq" id="WP_189436095.1">
    <property type="nucleotide sequence ID" value="NZ_BMXE01000002.1"/>
</dbReference>
<keyword evidence="1" id="KW-0472">Membrane</keyword>
<gene>
    <name evidence="3" type="ORF">GCM10007094_14550</name>
</gene>
<accession>A0ABQ3E5Z4</accession>
<feature type="domain" description="AB hydrolase-1" evidence="2">
    <location>
        <begin position="82"/>
        <end position="298"/>
    </location>
</feature>
<dbReference type="Pfam" id="PF12697">
    <property type="entry name" value="Abhydrolase_6"/>
    <property type="match status" value="1"/>
</dbReference>
<dbReference type="SUPFAM" id="SSF53474">
    <property type="entry name" value="alpha/beta-Hydrolases"/>
    <property type="match status" value="1"/>
</dbReference>
<evidence type="ECO:0000256" key="1">
    <source>
        <dbReference type="SAM" id="Phobius"/>
    </source>
</evidence>
<organism evidence="3 4">
    <name type="scientific">Pseudovibrio japonicus</name>
    <dbReference type="NCBI Taxonomy" id="366534"/>
    <lineage>
        <taxon>Bacteria</taxon>
        <taxon>Pseudomonadati</taxon>
        <taxon>Pseudomonadota</taxon>
        <taxon>Alphaproteobacteria</taxon>
        <taxon>Hyphomicrobiales</taxon>
        <taxon>Stappiaceae</taxon>
        <taxon>Pseudovibrio</taxon>
    </lineage>
</organism>
<keyword evidence="1" id="KW-1133">Transmembrane helix</keyword>
<keyword evidence="1" id="KW-0812">Transmembrane</keyword>
<dbReference type="Gene3D" id="3.40.50.1820">
    <property type="entry name" value="alpha/beta hydrolase"/>
    <property type="match status" value="1"/>
</dbReference>
<feature type="transmembrane region" description="Helical" evidence="1">
    <location>
        <begin position="7"/>
        <end position="24"/>
    </location>
</feature>
<dbReference type="Proteomes" id="UP000637980">
    <property type="component" value="Unassembled WGS sequence"/>
</dbReference>
<proteinExistence type="predicted"/>
<dbReference type="EMBL" id="BMXE01000002">
    <property type="protein sequence ID" value="GHB27311.1"/>
    <property type="molecule type" value="Genomic_DNA"/>
</dbReference>
<protein>
    <submittedName>
        <fullName evidence="3">Lysophospholipase</fullName>
    </submittedName>
</protein>
<evidence type="ECO:0000259" key="2">
    <source>
        <dbReference type="Pfam" id="PF12697"/>
    </source>
</evidence>
<dbReference type="InterPro" id="IPR029058">
    <property type="entry name" value="AB_hydrolase_fold"/>
</dbReference>
<evidence type="ECO:0000313" key="3">
    <source>
        <dbReference type="EMBL" id="GHB27311.1"/>
    </source>
</evidence>
<keyword evidence="4" id="KW-1185">Reference proteome</keyword>
<comment type="caution">
    <text evidence="3">The sequence shown here is derived from an EMBL/GenBank/DDBJ whole genome shotgun (WGS) entry which is preliminary data.</text>
</comment>
<sequence length="339" mass="37122">MQLRSKLLILLSVIVLVAVFLIYWNNTYVSPSITFNASEIGQDPAAYLAREEGSFSDIKPGLEKQIIWHNPDTRDKTEYAVIYMHGFSASKDEIRPVPDLVASSIQANLYYTRLPGHARTPAAMGEPTVDDYFNALAEALAVGKMLGDKVIVIGTSFGGTLTAWMDLTDHALKDQVEAIVLISPVFQLAASGTSLLTYPFAEFYTPIIIGQYRVADPNATFEEIYAWTNAYPATALLPLAETVKLVGSLDAADATIPAMFIYDIRDQTADEQTTAKYFENWGAPKHRLLITESAGPSHHVIAGDITNPENNLLVANAITEWLGSVGVPTIYDNDNTNSE</sequence>
<dbReference type="InterPro" id="IPR000073">
    <property type="entry name" value="AB_hydrolase_1"/>
</dbReference>
<evidence type="ECO:0000313" key="4">
    <source>
        <dbReference type="Proteomes" id="UP000637980"/>
    </source>
</evidence>